<gene>
    <name evidence="2" type="ORF">H1W37_05145</name>
</gene>
<dbReference type="Proteomes" id="UP000559404">
    <property type="component" value="Unassembled WGS sequence"/>
</dbReference>
<sequence>MFGIASRAVGTALAVGLTALVFASTGIAAEVTKEARASKGDRETFVLPEDRLSVTLGTPSGFGAGSDTGDAGDYAIWVGEVEINGRKTVWVELIDDHGEVIYDSEVAHNETHLLPDGRAVVVRALTDPDNETVHVAKTDQSRVAPDARLVVTRRVVDDPSLKTAIEFIEQTPREDVQPQREPTAMMKIAAFGEMVWERIVASLSAARDSVMVAWAWITQPFRA</sequence>
<evidence type="ECO:0000313" key="3">
    <source>
        <dbReference type="Proteomes" id="UP000559404"/>
    </source>
</evidence>
<proteinExistence type="predicted"/>
<keyword evidence="3" id="KW-1185">Reference proteome</keyword>
<evidence type="ECO:0000256" key="1">
    <source>
        <dbReference type="SAM" id="SignalP"/>
    </source>
</evidence>
<reference evidence="2 3" key="1">
    <citation type="submission" date="2020-07" db="EMBL/GenBank/DDBJ databases">
        <authorList>
            <person name="Li M."/>
        </authorList>
    </citation>
    <scope>NUCLEOTIDE SEQUENCE [LARGE SCALE GENOMIC DNA]</scope>
    <source>
        <strain evidence="2 3">DSM 23284</strain>
    </source>
</reference>
<keyword evidence="1" id="KW-0732">Signal</keyword>
<dbReference type="EMBL" id="JACEON010000003">
    <property type="protein sequence ID" value="MBA4611027.1"/>
    <property type="molecule type" value="Genomic_DNA"/>
</dbReference>
<name>A0A838XMH5_9HYPH</name>
<evidence type="ECO:0000313" key="2">
    <source>
        <dbReference type="EMBL" id="MBA4611027.1"/>
    </source>
</evidence>
<comment type="caution">
    <text evidence="2">The sequence shown here is derived from an EMBL/GenBank/DDBJ whole genome shotgun (WGS) entry which is preliminary data.</text>
</comment>
<organism evidence="2 3">
    <name type="scientific">Stappia taiwanensis</name>
    <dbReference type="NCBI Taxonomy" id="992267"/>
    <lineage>
        <taxon>Bacteria</taxon>
        <taxon>Pseudomonadati</taxon>
        <taxon>Pseudomonadota</taxon>
        <taxon>Alphaproteobacteria</taxon>
        <taxon>Hyphomicrobiales</taxon>
        <taxon>Stappiaceae</taxon>
        <taxon>Stappia</taxon>
    </lineage>
</organism>
<dbReference type="AlphaFoldDB" id="A0A838XMH5"/>
<protein>
    <submittedName>
        <fullName evidence="2">Uncharacterized protein</fullName>
    </submittedName>
</protein>
<feature type="signal peptide" evidence="1">
    <location>
        <begin position="1"/>
        <end position="28"/>
    </location>
</feature>
<accession>A0A838XMH5</accession>
<feature type="chain" id="PRO_5032921381" evidence="1">
    <location>
        <begin position="29"/>
        <end position="223"/>
    </location>
</feature>
<reference evidence="2 3" key="2">
    <citation type="submission" date="2020-08" db="EMBL/GenBank/DDBJ databases">
        <title>Stappia taiwanensis sp. nov., isolated from a coastal thermal spring.</title>
        <authorList>
            <person name="Kampfer P."/>
        </authorList>
    </citation>
    <scope>NUCLEOTIDE SEQUENCE [LARGE SCALE GENOMIC DNA]</scope>
    <source>
        <strain evidence="2 3">DSM 23284</strain>
    </source>
</reference>